<sequence length="119" mass="12473">MARLLLHSMLFLALTLALAAARSTPPEIAVAATGSAIGSTTATSPSWSSASADRREVELAARPPTDQAFGRSTKHHRRPDKSIAGAEVILGGLATAVLGAIFAYIRVTRKKEGSENYKA</sequence>
<keyword evidence="3" id="KW-0732">Signal</keyword>
<feature type="signal peptide" evidence="3">
    <location>
        <begin position="1"/>
        <end position="21"/>
    </location>
</feature>
<feature type="chain" id="PRO_5042960132" evidence="3">
    <location>
        <begin position="22"/>
        <end position="119"/>
    </location>
</feature>
<evidence type="ECO:0000256" key="1">
    <source>
        <dbReference type="SAM" id="MobiDB-lite"/>
    </source>
</evidence>
<evidence type="ECO:0000313" key="4">
    <source>
        <dbReference type="EMBL" id="WOK96440.1"/>
    </source>
</evidence>
<feature type="region of interest" description="Disordered" evidence="1">
    <location>
        <begin position="34"/>
        <end position="81"/>
    </location>
</feature>
<dbReference type="PANTHER" id="PTHR34558:SF9">
    <property type="entry name" value="F3L24.15 PROTEIN"/>
    <property type="match status" value="1"/>
</dbReference>
<accession>A0AAQ3JYJ0</accession>
<protein>
    <submittedName>
        <fullName evidence="4">Uncharacterized protein</fullName>
    </submittedName>
</protein>
<evidence type="ECO:0000256" key="2">
    <source>
        <dbReference type="SAM" id="Phobius"/>
    </source>
</evidence>
<evidence type="ECO:0000256" key="3">
    <source>
        <dbReference type="SAM" id="SignalP"/>
    </source>
</evidence>
<name>A0AAQ3JYJ0_9LILI</name>
<proteinExistence type="predicted"/>
<keyword evidence="2" id="KW-0472">Membrane</keyword>
<evidence type="ECO:0000313" key="5">
    <source>
        <dbReference type="Proteomes" id="UP001327560"/>
    </source>
</evidence>
<dbReference type="AlphaFoldDB" id="A0AAQ3JYJ0"/>
<dbReference type="Proteomes" id="UP001327560">
    <property type="component" value="Chromosome 2"/>
</dbReference>
<dbReference type="EMBL" id="CP136891">
    <property type="protein sequence ID" value="WOK96440.1"/>
    <property type="molecule type" value="Genomic_DNA"/>
</dbReference>
<keyword evidence="2" id="KW-0812">Transmembrane</keyword>
<feature type="compositionally biased region" description="Low complexity" evidence="1">
    <location>
        <begin position="34"/>
        <end position="51"/>
    </location>
</feature>
<keyword evidence="2" id="KW-1133">Transmembrane helix</keyword>
<organism evidence="4 5">
    <name type="scientific">Canna indica</name>
    <name type="common">Indian-shot</name>
    <dbReference type="NCBI Taxonomy" id="4628"/>
    <lineage>
        <taxon>Eukaryota</taxon>
        <taxon>Viridiplantae</taxon>
        <taxon>Streptophyta</taxon>
        <taxon>Embryophyta</taxon>
        <taxon>Tracheophyta</taxon>
        <taxon>Spermatophyta</taxon>
        <taxon>Magnoliopsida</taxon>
        <taxon>Liliopsida</taxon>
        <taxon>Zingiberales</taxon>
        <taxon>Cannaceae</taxon>
        <taxon>Canna</taxon>
    </lineage>
</organism>
<feature type="transmembrane region" description="Helical" evidence="2">
    <location>
        <begin position="83"/>
        <end position="105"/>
    </location>
</feature>
<dbReference type="PANTHER" id="PTHR34558">
    <property type="entry name" value="EXPRESSED PROTEIN"/>
    <property type="match status" value="1"/>
</dbReference>
<keyword evidence="5" id="KW-1185">Reference proteome</keyword>
<reference evidence="4 5" key="1">
    <citation type="submission" date="2023-10" db="EMBL/GenBank/DDBJ databases">
        <title>Chromosome-scale genome assembly provides insights into flower coloration mechanisms of Canna indica.</title>
        <authorList>
            <person name="Li C."/>
        </authorList>
    </citation>
    <scope>NUCLEOTIDE SEQUENCE [LARGE SCALE GENOMIC DNA]</scope>
    <source>
        <tissue evidence="4">Flower</tissue>
    </source>
</reference>
<gene>
    <name evidence="4" type="ORF">Cni_G05147</name>
</gene>